<dbReference type="Pfam" id="PF03631">
    <property type="entry name" value="Virul_fac_BrkB"/>
    <property type="match status" value="1"/>
</dbReference>
<evidence type="ECO:0000256" key="5">
    <source>
        <dbReference type="ARBA" id="ARBA00023136"/>
    </source>
</evidence>
<feature type="transmembrane region" description="Helical" evidence="6">
    <location>
        <begin position="243"/>
        <end position="267"/>
    </location>
</feature>
<evidence type="ECO:0000313" key="8">
    <source>
        <dbReference type="Proteomes" id="UP001597112"/>
    </source>
</evidence>
<sequence length="312" mass="34510">MKLLIKIWNVLKRAGTEFIQDNGMKLSASLSYYTIFSMGPILIIIISLAGIFWGREAVQGKIYGEINGLVGNSAALQIQEIIQNIEKSQLGTSGALIGFAVLLVGATGVFTEMQDSINYIWSIRAKPKRGFVKLIINRLISFSLLIGLGFLLMVSLIINAVLDLLHEKMEHYFSDLSVYIFQGLNLLSILAVITCLFAIIFKVLPDATIRWRDSFVGAGFTSLLFLIGKSLISFYVANSSIGVTYGTAASIIILLLWVYYTSIILFYGAEFTKVYTLNHGSGIIPDDTAVFIIKREAKELPTDQQIFSPISH</sequence>
<feature type="transmembrane region" description="Helical" evidence="6">
    <location>
        <begin position="30"/>
        <end position="53"/>
    </location>
</feature>
<evidence type="ECO:0000256" key="1">
    <source>
        <dbReference type="ARBA" id="ARBA00004651"/>
    </source>
</evidence>
<dbReference type="PANTHER" id="PTHR30213">
    <property type="entry name" value="INNER MEMBRANE PROTEIN YHJD"/>
    <property type="match status" value="1"/>
</dbReference>
<keyword evidence="3 6" id="KW-0812">Transmembrane</keyword>
<keyword evidence="5 6" id="KW-0472">Membrane</keyword>
<protein>
    <submittedName>
        <fullName evidence="7">YihY/virulence factor BrkB family protein</fullName>
    </submittedName>
</protein>
<dbReference type="EMBL" id="JBHTKA010000008">
    <property type="protein sequence ID" value="MFD1001852.1"/>
    <property type="molecule type" value="Genomic_DNA"/>
</dbReference>
<accession>A0ABW3K6J2</accession>
<proteinExistence type="predicted"/>
<evidence type="ECO:0000256" key="2">
    <source>
        <dbReference type="ARBA" id="ARBA00022475"/>
    </source>
</evidence>
<keyword evidence="8" id="KW-1185">Reference proteome</keyword>
<keyword evidence="2" id="KW-1003">Cell membrane</keyword>
<organism evidence="7 8">
    <name type="scientific">Ohtaekwangia kribbensis</name>
    <dbReference type="NCBI Taxonomy" id="688913"/>
    <lineage>
        <taxon>Bacteria</taxon>
        <taxon>Pseudomonadati</taxon>
        <taxon>Bacteroidota</taxon>
        <taxon>Cytophagia</taxon>
        <taxon>Cytophagales</taxon>
        <taxon>Fulvivirgaceae</taxon>
        <taxon>Ohtaekwangia</taxon>
    </lineage>
</organism>
<dbReference type="PANTHER" id="PTHR30213:SF1">
    <property type="entry name" value="INNER MEMBRANE PROTEIN YHJD"/>
    <property type="match status" value="1"/>
</dbReference>
<keyword evidence="4 6" id="KW-1133">Transmembrane helix</keyword>
<comment type="caution">
    <text evidence="7">The sequence shown here is derived from an EMBL/GenBank/DDBJ whole genome shotgun (WGS) entry which is preliminary data.</text>
</comment>
<feature type="transmembrane region" description="Helical" evidence="6">
    <location>
        <begin position="134"/>
        <end position="158"/>
    </location>
</feature>
<dbReference type="InterPro" id="IPR017039">
    <property type="entry name" value="Virul_fac_BrkB"/>
</dbReference>
<dbReference type="PIRSF" id="PIRSF035875">
    <property type="entry name" value="RNase_BN"/>
    <property type="match status" value="1"/>
</dbReference>
<dbReference type="Proteomes" id="UP001597112">
    <property type="component" value="Unassembled WGS sequence"/>
</dbReference>
<comment type="subcellular location">
    <subcellularLocation>
        <location evidence="1">Cell membrane</location>
        <topology evidence="1">Multi-pass membrane protein</topology>
    </subcellularLocation>
</comment>
<evidence type="ECO:0000313" key="7">
    <source>
        <dbReference type="EMBL" id="MFD1001852.1"/>
    </source>
</evidence>
<evidence type="ECO:0000256" key="6">
    <source>
        <dbReference type="SAM" id="Phobius"/>
    </source>
</evidence>
<gene>
    <name evidence="7" type="ORF">ACFQ21_21180</name>
</gene>
<feature type="transmembrane region" description="Helical" evidence="6">
    <location>
        <begin position="94"/>
        <end position="113"/>
    </location>
</feature>
<name>A0ABW3K6J2_9BACT</name>
<reference evidence="8" key="1">
    <citation type="journal article" date="2019" name="Int. J. Syst. Evol. Microbiol.">
        <title>The Global Catalogue of Microorganisms (GCM) 10K type strain sequencing project: providing services to taxonomists for standard genome sequencing and annotation.</title>
        <authorList>
            <consortium name="The Broad Institute Genomics Platform"/>
            <consortium name="The Broad Institute Genome Sequencing Center for Infectious Disease"/>
            <person name="Wu L."/>
            <person name="Ma J."/>
        </authorList>
    </citation>
    <scope>NUCLEOTIDE SEQUENCE [LARGE SCALE GENOMIC DNA]</scope>
    <source>
        <strain evidence="8">CCUG 58938</strain>
    </source>
</reference>
<dbReference type="NCBIfam" id="TIGR00765">
    <property type="entry name" value="yihY_not_rbn"/>
    <property type="match status" value="1"/>
</dbReference>
<evidence type="ECO:0000256" key="3">
    <source>
        <dbReference type="ARBA" id="ARBA00022692"/>
    </source>
</evidence>
<feature type="transmembrane region" description="Helical" evidence="6">
    <location>
        <begin position="178"/>
        <end position="203"/>
    </location>
</feature>
<dbReference type="RefSeq" id="WP_377582323.1">
    <property type="nucleotide sequence ID" value="NZ_JBHTKA010000008.1"/>
</dbReference>
<feature type="transmembrane region" description="Helical" evidence="6">
    <location>
        <begin position="215"/>
        <end position="237"/>
    </location>
</feature>
<evidence type="ECO:0000256" key="4">
    <source>
        <dbReference type="ARBA" id="ARBA00022989"/>
    </source>
</evidence>